<sequence length="318" mass="37030">MSDVTGVLSTPRTPEHPSADQELNINDVKEIPDEEMLDLDLNPDLSTNDDDYEYGKGTVSVGSKTSKGTLNDIVDEGYDNSDDFQSRVNLYFPFLSPEKLPDIDNHTSSNRRRLSNSQQSKFIVYCDHQLARIRRKVVQSQGLRPEQGYEMLTDLILDLKKVVDFIWYSLDWCSNTELLLDQAVQQEERDYKGTHNTNFGQQQYLIQIADEFPDYLDKFSFKALDRKQLQSTFSRVFTFMKTFDMMFVRLLDGKMPGQHGCTLTEKVRIAGVVRRTRYKMQSIIHYQLLQNWGGDCELIQEYDHESNTVYEKTMQRCM</sequence>
<dbReference type="RefSeq" id="XP_003646653.1">
    <property type="nucleotide sequence ID" value="XM_003646605.1"/>
</dbReference>
<dbReference type="eggNOG" id="ENOG502QZN7">
    <property type="taxonomic scope" value="Eukaryota"/>
</dbReference>
<dbReference type="InterPro" id="IPR031349">
    <property type="entry name" value="Tfb6"/>
</dbReference>
<dbReference type="EMBL" id="CP002501">
    <property type="protein sequence ID" value="AET39836.1"/>
    <property type="molecule type" value="Genomic_DNA"/>
</dbReference>
<dbReference type="HOGENOM" id="CLU_061844_0_0_1"/>
<feature type="region of interest" description="Disordered" evidence="1">
    <location>
        <begin position="1"/>
        <end position="25"/>
    </location>
</feature>
<gene>
    <name evidence="2" type="ordered locus">Ecym_5039</name>
</gene>
<dbReference type="GO" id="GO:0005675">
    <property type="term" value="C:transcription factor TFIIH holo complex"/>
    <property type="evidence" value="ECO:0007669"/>
    <property type="project" value="EnsemblFungi"/>
</dbReference>
<name>I6NCP4_ERECY</name>
<protein>
    <submittedName>
        <fullName evidence="2">Uncharacterized protein</fullName>
    </submittedName>
</protein>
<reference evidence="2 3" key="1">
    <citation type="journal article" date="2011" name="G3 (Bethesda)">
        <title>Genome evolution in the Eremothecium clade of the Saccharomyces complex revealed by comparative genomics.</title>
        <authorList>
            <person name="Wendland J."/>
            <person name="Walther A."/>
        </authorList>
    </citation>
    <scope>NUCLEOTIDE SEQUENCE [LARGE SCALE GENOMIC DNA]</scope>
    <source>
        <strain evidence="3">CBS 270.75 / DBVPG 7215 / KCTC 17166 / NRRL Y-17582</strain>
    </source>
</reference>
<accession>I6NCP4</accession>
<dbReference type="GO" id="GO:0006367">
    <property type="term" value="P:transcription initiation at RNA polymerase II promoter"/>
    <property type="evidence" value="ECO:0007669"/>
    <property type="project" value="EnsemblFungi"/>
</dbReference>
<dbReference type="Proteomes" id="UP000006790">
    <property type="component" value="Chromosome 5"/>
</dbReference>
<evidence type="ECO:0000256" key="1">
    <source>
        <dbReference type="SAM" id="MobiDB-lite"/>
    </source>
</evidence>
<dbReference type="InParanoid" id="I6NCP4"/>
<keyword evidence="3" id="KW-1185">Reference proteome</keyword>
<dbReference type="PANTHER" id="PTHR37781">
    <property type="entry name" value="TFIIH COMPLEX SUBUNIT"/>
    <property type="match status" value="1"/>
</dbReference>
<dbReference type="GeneID" id="11470270"/>
<dbReference type="KEGG" id="erc:Ecym_5039"/>
<dbReference type="OMA" id="DFIWYSI"/>
<dbReference type="OrthoDB" id="2567806at2759"/>
<evidence type="ECO:0000313" key="3">
    <source>
        <dbReference type="Proteomes" id="UP000006790"/>
    </source>
</evidence>
<organism evidence="2 3">
    <name type="scientific">Eremothecium cymbalariae (strain CBS 270.75 / DBVPG 7215 / KCTC 17166 / NRRL Y-17582)</name>
    <name type="common">Yeast</name>
    <dbReference type="NCBI Taxonomy" id="931890"/>
    <lineage>
        <taxon>Eukaryota</taxon>
        <taxon>Fungi</taxon>
        <taxon>Dikarya</taxon>
        <taxon>Ascomycota</taxon>
        <taxon>Saccharomycotina</taxon>
        <taxon>Saccharomycetes</taxon>
        <taxon>Saccharomycetales</taxon>
        <taxon>Saccharomycetaceae</taxon>
        <taxon>Eremothecium</taxon>
    </lineage>
</organism>
<evidence type="ECO:0000313" key="2">
    <source>
        <dbReference type="EMBL" id="AET39836.1"/>
    </source>
</evidence>
<dbReference type="STRING" id="931890.I6NCP4"/>
<dbReference type="FunCoup" id="I6NCP4">
    <property type="interactions" value="25"/>
</dbReference>
<dbReference type="PANTHER" id="PTHR37781:SF1">
    <property type="entry name" value="ADR380WP"/>
    <property type="match status" value="1"/>
</dbReference>
<dbReference type="Pfam" id="PF17110">
    <property type="entry name" value="TFB6"/>
    <property type="match status" value="1"/>
</dbReference>
<proteinExistence type="predicted"/>
<dbReference type="AlphaFoldDB" id="I6NCP4"/>
<dbReference type="GO" id="GO:0006289">
    <property type="term" value="P:nucleotide-excision repair"/>
    <property type="evidence" value="ECO:0007669"/>
    <property type="project" value="EnsemblFungi"/>
</dbReference>